<dbReference type="EMBL" id="JBHTIS010004142">
    <property type="protein sequence ID" value="MFD1052115.1"/>
    <property type="molecule type" value="Genomic_DNA"/>
</dbReference>
<evidence type="ECO:0000313" key="2">
    <source>
        <dbReference type="Proteomes" id="UP001597045"/>
    </source>
</evidence>
<sequence>MVDPVGDAVCTTNPSYGRGMSLALQQIYGLADVLTKYPTVSAEQAVAVAVLADSVFRPWYELSVRNDRERIARWRASIEGREPPPVEHLTL</sequence>
<keyword evidence="1" id="KW-0560">Oxidoreductase</keyword>
<keyword evidence="1" id="KW-0503">Monooxygenase</keyword>
<dbReference type="SUPFAM" id="SSF51905">
    <property type="entry name" value="FAD/NAD(P)-binding domain"/>
    <property type="match status" value="1"/>
</dbReference>
<reference evidence="2" key="1">
    <citation type="journal article" date="2019" name="Int. J. Syst. Evol. Microbiol.">
        <title>The Global Catalogue of Microorganisms (GCM) 10K type strain sequencing project: providing services to taxonomists for standard genome sequencing and annotation.</title>
        <authorList>
            <consortium name="The Broad Institute Genomics Platform"/>
            <consortium name="The Broad Institute Genome Sequencing Center for Infectious Disease"/>
            <person name="Wu L."/>
            <person name="Ma J."/>
        </authorList>
    </citation>
    <scope>NUCLEOTIDE SEQUENCE [LARGE SCALE GENOMIC DNA]</scope>
    <source>
        <strain evidence="2">JCM 31486</strain>
    </source>
</reference>
<dbReference type="Proteomes" id="UP001597045">
    <property type="component" value="Unassembled WGS sequence"/>
</dbReference>
<dbReference type="GO" id="GO:0004497">
    <property type="term" value="F:monooxygenase activity"/>
    <property type="evidence" value="ECO:0007669"/>
    <property type="project" value="UniProtKB-KW"/>
</dbReference>
<dbReference type="InterPro" id="IPR036188">
    <property type="entry name" value="FAD/NAD-bd_sf"/>
</dbReference>
<proteinExistence type="predicted"/>
<feature type="non-terminal residue" evidence="1">
    <location>
        <position position="91"/>
    </location>
</feature>
<comment type="caution">
    <text evidence="1">The sequence shown here is derived from an EMBL/GenBank/DDBJ whole genome shotgun (WGS) entry which is preliminary data.</text>
</comment>
<keyword evidence="2" id="KW-1185">Reference proteome</keyword>
<accession>A0ABW3MRJ4</accession>
<protein>
    <submittedName>
        <fullName evidence="1">FAD-dependent monooxygenase</fullName>
    </submittedName>
</protein>
<dbReference type="Gene3D" id="3.50.50.60">
    <property type="entry name" value="FAD/NAD(P)-binding domain"/>
    <property type="match status" value="1"/>
</dbReference>
<evidence type="ECO:0000313" key="1">
    <source>
        <dbReference type="EMBL" id="MFD1052115.1"/>
    </source>
</evidence>
<organism evidence="1 2">
    <name type="scientific">Kibdelosporangium lantanae</name>
    <dbReference type="NCBI Taxonomy" id="1497396"/>
    <lineage>
        <taxon>Bacteria</taxon>
        <taxon>Bacillati</taxon>
        <taxon>Actinomycetota</taxon>
        <taxon>Actinomycetes</taxon>
        <taxon>Pseudonocardiales</taxon>
        <taxon>Pseudonocardiaceae</taxon>
        <taxon>Kibdelosporangium</taxon>
    </lineage>
</organism>
<gene>
    <name evidence="1" type="ORF">ACFQ1S_44360</name>
</gene>
<name>A0ABW3MRJ4_9PSEU</name>